<sequence length="198" mass="22468">MNGEQGYNIRVKVKELKIFNKPYSEDILSNGEVERILKYAKIADDKRAVAIVTILYLTGMRVSELLSLKLYDIADTVMVCGKGDKYREIFISPKAIKAINDYIENERLDNSEYLFTGLQGAICSRTVDHEIKKYAGKARIKLAKAHAHNFRHSFCTNLVKMGVSLDIVAELAGHSSIDTTRIYTKRSKKELYDVISKL</sequence>
<evidence type="ECO:0000313" key="5">
    <source>
        <dbReference type="EMBL" id="NOH17269.1"/>
    </source>
</evidence>
<evidence type="ECO:0000256" key="3">
    <source>
        <dbReference type="ARBA" id="ARBA00023172"/>
    </source>
</evidence>
<gene>
    <name evidence="5" type="ORF">HMJ28_12940</name>
</gene>
<proteinExistence type="inferred from homology"/>
<dbReference type="GO" id="GO:0015074">
    <property type="term" value="P:DNA integration"/>
    <property type="evidence" value="ECO:0007669"/>
    <property type="project" value="InterPro"/>
</dbReference>
<dbReference type="InterPro" id="IPR002104">
    <property type="entry name" value="Integrase_catalytic"/>
</dbReference>
<dbReference type="InterPro" id="IPR011010">
    <property type="entry name" value="DNA_brk_join_enz"/>
</dbReference>
<protein>
    <submittedName>
        <fullName evidence="5">Tyrosine-type recombinase/integrase</fullName>
    </submittedName>
</protein>
<dbReference type="Pfam" id="PF00589">
    <property type="entry name" value="Phage_integrase"/>
    <property type="match status" value="1"/>
</dbReference>
<evidence type="ECO:0000313" key="6">
    <source>
        <dbReference type="Proteomes" id="UP000528432"/>
    </source>
</evidence>
<evidence type="ECO:0000256" key="2">
    <source>
        <dbReference type="ARBA" id="ARBA00023125"/>
    </source>
</evidence>
<dbReference type="AlphaFoldDB" id="A0A7Y3Y0L8"/>
<comment type="similarity">
    <text evidence="1">Belongs to the 'phage' integrase family.</text>
</comment>
<keyword evidence="3" id="KW-0233">DNA recombination</keyword>
<dbReference type="EMBL" id="JABFIF010000044">
    <property type="protein sequence ID" value="NOH17269.1"/>
    <property type="molecule type" value="Genomic_DNA"/>
</dbReference>
<feature type="domain" description="Tyr recombinase" evidence="4">
    <location>
        <begin position="18"/>
        <end position="196"/>
    </location>
</feature>
<evidence type="ECO:0000256" key="1">
    <source>
        <dbReference type="ARBA" id="ARBA00008857"/>
    </source>
</evidence>
<dbReference type="GO" id="GO:0006310">
    <property type="term" value="P:DNA recombination"/>
    <property type="evidence" value="ECO:0007669"/>
    <property type="project" value="UniProtKB-KW"/>
</dbReference>
<dbReference type="InterPro" id="IPR050090">
    <property type="entry name" value="Tyrosine_recombinase_XerCD"/>
</dbReference>
<dbReference type="PANTHER" id="PTHR30349:SF41">
    <property type="entry name" value="INTEGRASE_RECOMBINASE PROTEIN MJ0367-RELATED"/>
    <property type="match status" value="1"/>
</dbReference>
<reference evidence="5 6" key="1">
    <citation type="submission" date="2020-05" db="EMBL/GenBank/DDBJ databases">
        <title>Draft genome sequence of Clostridium cochlearium strain AGROS13 isolated from a sheep dairy farm in New Zealand.</title>
        <authorList>
            <person name="Gupta T.B."/>
            <person name="Jauregui R."/>
            <person name="Risson A.N."/>
            <person name="Brightwell G."/>
            <person name="Maclean P."/>
        </authorList>
    </citation>
    <scope>NUCLEOTIDE SEQUENCE [LARGE SCALE GENOMIC DNA]</scope>
    <source>
        <strain evidence="5 6">AGROS13</strain>
    </source>
</reference>
<dbReference type="Gene3D" id="1.10.443.10">
    <property type="entry name" value="Intergrase catalytic core"/>
    <property type="match status" value="1"/>
</dbReference>
<dbReference type="GO" id="GO:0003677">
    <property type="term" value="F:DNA binding"/>
    <property type="evidence" value="ECO:0007669"/>
    <property type="project" value="UniProtKB-KW"/>
</dbReference>
<comment type="caution">
    <text evidence="5">The sequence shown here is derived from an EMBL/GenBank/DDBJ whole genome shotgun (WGS) entry which is preliminary data.</text>
</comment>
<dbReference type="RefSeq" id="WP_171304079.1">
    <property type="nucleotide sequence ID" value="NZ_JABFIF010000044.1"/>
</dbReference>
<keyword evidence="2" id="KW-0238">DNA-binding</keyword>
<dbReference type="SUPFAM" id="SSF56349">
    <property type="entry name" value="DNA breaking-rejoining enzymes"/>
    <property type="match status" value="1"/>
</dbReference>
<dbReference type="Proteomes" id="UP000528432">
    <property type="component" value="Unassembled WGS sequence"/>
</dbReference>
<dbReference type="PANTHER" id="PTHR30349">
    <property type="entry name" value="PHAGE INTEGRASE-RELATED"/>
    <property type="match status" value="1"/>
</dbReference>
<name>A0A7Y3Y0L8_CLOCO</name>
<dbReference type="InterPro" id="IPR013762">
    <property type="entry name" value="Integrase-like_cat_sf"/>
</dbReference>
<dbReference type="PROSITE" id="PS51898">
    <property type="entry name" value="TYR_RECOMBINASE"/>
    <property type="match status" value="1"/>
</dbReference>
<organism evidence="5 6">
    <name type="scientific">Clostridium cochlearium</name>
    <dbReference type="NCBI Taxonomy" id="1494"/>
    <lineage>
        <taxon>Bacteria</taxon>
        <taxon>Bacillati</taxon>
        <taxon>Bacillota</taxon>
        <taxon>Clostridia</taxon>
        <taxon>Eubacteriales</taxon>
        <taxon>Clostridiaceae</taxon>
        <taxon>Clostridium</taxon>
    </lineage>
</organism>
<evidence type="ECO:0000259" key="4">
    <source>
        <dbReference type="PROSITE" id="PS51898"/>
    </source>
</evidence>
<accession>A0A7Y3Y0L8</accession>